<evidence type="ECO:0000313" key="7">
    <source>
        <dbReference type="Proteomes" id="UP000027466"/>
    </source>
</evidence>
<evidence type="ECO:0000256" key="3">
    <source>
        <dbReference type="ARBA" id="ARBA00023125"/>
    </source>
</evidence>
<keyword evidence="2" id="KW-0805">Transcription regulation</keyword>
<evidence type="ECO:0000256" key="2">
    <source>
        <dbReference type="ARBA" id="ARBA00023015"/>
    </source>
</evidence>
<comment type="caution">
    <text evidence="6">The sequence shown here is derived from an EMBL/GenBank/DDBJ whole genome shotgun (WGS) entry which is preliminary data.</text>
</comment>
<proteinExistence type="inferred from homology"/>
<organism evidence="6 7">
    <name type="scientific">Caballeronia glathei</name>
    <dbReference type="NCBI Taxonomy" id="60547"/>
    <lineage>
        <taxon>Bacteria</taxon>
        <taxon>Pseudomonadati</taxon>
        <taxon>Pseudomonadota</taxon>
        <taxon>Betaproteobacteria</taxon>
        <taxon>Burkholderiales</taxon>
        <taxon>Burkholderiaceae</taxon>
        <taxon>Caballeronia</taxon>
    </lineage>
</organism>
<evidence type="ECO:0000256" key="4">
    <source>
        <dbReference type="ARBA" id="ARBA00023163"/>
    </source>
</evidence>
<keyword evidence="3" id="KW-0238">DNA-binding</keyword>
<dbReference type="InterPro" id="IPR036388">
    <property type="entry name" value="WH-like_DNA-bd_sf"/>
</dbReference>
<dbReference type="PANTHER" id="PTHR30419">
    <property type="entry name" value="HTH-TYPE TRANSCRIPTIONAL REGULATOR YBHD"/>
    <property type="match status" value="1"/>
</dbReference>
<name>A0A069PQP8_9BURK</name>
<keyword evidence="4" id="KW-0804">Transcription</keyword>
<dbReference type="Gene3D" id="1.10.10.10">
    <property type="entry name" value="Winged helix-like DNA-binding domain superfamily/Winged helix DNA-binding domain"/>
    <property type="match status" value="1"/>
</dbReference>
<gene>
    <name evidence="6" type="ORF">BG61_06290</name>
</gene>
<dbReference type="InterPro" id="IPR000847">
    <property type="entry name" value="LysR_HTH_N"/>
</dbReference>
<dbReference type="GO" id="GO:0003677">
    <property type="term" value="F:DNA binding"/>
    <property type="evidence" value="ECO:0007669"/>
    <property type="project" value="UniProtKB-KW"/>
</dbReference>
<evidence type="ECO:0000313" key="6">
    <source>
        <dbReference type="EMBL" id="KDR42752.1"/>
    </source>
</evidence>
<dbReference type="SUPFAM" id="SSF46785">
    <property type="entry name" value="Winged helix' DNA-binding domain"/>
    <property type="match status" value="1"/>
</dbReference>
<feature type="domain" description="HTH lysR-type" evidence="5">
    <location>
        <begin position="1"/>
        <end position="58"/>
    </location>
</feature>
<dbReference type="InterPro" id="IPR036390">
    <property type="entry name" value="WH_DNA-bd_sf"/>
</dbReference>
<evidence type="ECO:0000259" key="5">
    <source>
        <dbReference type="PROSITE" id="PS50931"/>
    </source>
</evidence>
<dbReference type="AlphaFoldDB" id="A0A069PQP8"/>
<dbReference type="PANTHER" id="PTHR30419:SF8">
    <property type="entry name" value="NITROGEN ASSIMILATION TRANSCRIPTIONAL ACTIVATOR-RELATED"/>
    <property type="match status" value="1"/>
</dbReference>
<dbReference type="SUPFAM" id="SSF53850">
    <property type="entry name" value="Periplasmic binding protein-like II"/>
    <property type="match status" value="1"/>
</dbReference>
<evidence type="ECO:0000256" key="1">
    <source>
        <dbReference type="ARBA" id="ARBA00009437"/>
    </source>
</evidence>
<dbReference type="InterPro" id="IPR050950">
    <property type="entry name" value="HTH-type_LysR_regulators"/>
</dbReference>
<comment type="similarity">
    <text evidence="1">Belongs to the LysR transcriptional regulatory family.</text>
</comment>
<dbReference type="Gene3D" id="3.40.190.290">
    <property type="match status" value="1"/>
</dbReference>
<dbReference type="Pfam" id="PF00126">
    <property type="entry name" value="HTH_1"/>
    <property type="match status" value="1"/>
</dbReference>
<dbReference type="InterPro" id="IPR005119">
    <property type="entry name" value="LysR_subst-bd"/>
</dbReference>
<dbReference type="STRING" id="60547.GCA_000751215_05902"/>
<dbReference type="PRINTS" id="PR00039">
    <property type="entry name" value="HTHLYSR"/>
</dbReference>
<dbReference type="Pfam" id="PF03466">
    <property type="entry name" value="LysR_substrate"/>
    <property type="match status" value="1"/>
</dbReference>
<dbReference type="PROSITE" id="PS50931">
    <property type="entry name" value="HTH_LYSR"/>
    <property type="match status" value="1"/>
</dbReference>
<reference evidence="6 7" key="1">
    <citation type="submission" date="2014-03" db="EMBL/GenBank/DDBJ databases">
        <title>Draft Genome Sequences of Four Burkholderia Strains.</title>
        <authorList>
            <person name="Liu X.Y."/>
            <person name="Li C.X."/>
            <person name="Xu J.H."/>
        </authorList>
    </citation>
    <scope>NUCLEOTIDE SEQUENCE [LARGE SCALE GENOMIC DNA]</scope>
    <source>
        <strain evidence="6 7">DSM 50014</strain>
    </source>
</reference>
<keyword evidence="7" id="KW-1185">Reference proteome</keyword>
<dbReference type="Proteomes" id="UP000027466">
    <property type="component" value="Unassembled WGS sequence"/>
</dbReference>
<dbReference type="GO" id="GO:0003700">
    <property type="term" value="F:DNA-binding transcription factor activity"/>
    <property type="evidence" value="ECO:0007669"/>
    <property type="project" value="InterPro"/>
</dbReference>
<accession>A0A069PQP8</accession>
<dbReference type="EMBL" id="JFHC01000013">
    <property type="protein sequence ID" value="KDR42752.1"/>
    <property type="molecule type" value="Genomic_DNA"/>
</dbReference>
<sequence>MDIRQLRYFVEVVRHNGFGRATETLHVTQPAISRGIKELEDELGHRLLIREPRSVRLTDEGVILLRHARLILQQVNNLRGELRDASNAMTGTLRVGLPPVVGSTFFAEVITAFRARCPHVDLQIVELGTNQMEGALREGLVEVAAAMLPLDEKEFEIQRFAADRLMLVVDRKHGLSRKREVRVADLAAESFVTFTDDFRINDLIRSACGVHGFVPRTAGRSSHLDLVIAMVRSGMGVTIFPQTLWDKIASPELVAIPLVNPRLSYELALVRRSGSYVSRSCQAWIMIASTALGFDVGPGFMKEPESA</sequence>
<protein>
    <submittedName>
        <fullName evidence="6">LysR family transcriptional regulator</fullName>
    </submittedName>
</protein>
<dbReference type="FunFam" id="1.10.10.10:FF:000001">
    <property type="entry name" value="LysR family transcriptional regulator"/>
    <property type="match status" value="1"/>
</dbReference>
<dbReference type="GO" id="GO:0005829">
    <property type="term" value="C:cytosol"/>
    <property type="evidence" value="ECO:0007669"/>
    <property type="project" value="TreeGrafter"/>
</dbReference>